<name>A0A9E7C1S9_9ACTN</name>
<dbReference type="EMBL" id="CP087164">
    <property type="protein sequence ID" value="UGS36912.1"/>
    <property type="molecule type" value="Genomic_DNA"/>
</dbReference>
<proteinExistence type="predicted"/>
<keyword evidence="1" id="KW-0472">Membrane</keyword>
<keyword evidence="3" id="KW-1185">Reference proteome</keyword>
<organism evidence="2 3">
    <name type="scientific">Capillimicrobium parvum</name>
    <dbReference type="NCBI Taxonomy" id="2884022"/>
    <lineage>
        <taxon>Bacteria</taxon>
        <taxon>Bacillati</taxon>
        <taxon>Actinomycetota</taxon>
        <taxon>Thermoleophilia</taxon>
        <taxon>Solirubrobacterales</taxon>
        <taxon>Capillimicrobiaceae</taxon>
        <taxon>Capillimicrobium</taxon>
    </lineage>
</organism>
<evidence type="ECO:0000256" key="1">
    <source>
        <dbReference type="SAM" id="Phobius"/>
    </source>
</evidence>
<evidence type="ECO:0000313" key="2">
    <source>
        <dbReference type="EMBL" id="UGS36912.1"/>
    </source>
</evidence>
<feature type="transmembrane region" description="Helical" evidence="1">
    <location>
        <begin position="63"/>
        <end position="94"/>
    </location>
</feature>
<dbReference type="RefSeq" id="WP_259310974.1">
    <property type="nucleotide sequence ID" value="NZ_CP087164.1"/>
</dbReference>
<dbReference type="KEGG" id="sbae:DSM104329_03323"/>
<dbReference type="AlphaFoldDB" id="A0A9E7C1S9"/>
<gene>
    <name evidence="2" type="ORF">DSM104329_03323</name>
</gene>
<dbReference type="Proteomes" id="UP001162834">
    <property type="component" value="Chromosome"/>
</dbReference>
<keyword evidence="1" id="KW-1133">Transmembrane helix</keyword>
<sequence length="162" mass="16775">MSDLVAIAYPDVATAQQVAGNLGDAVKQHLIELEDVVVVERRQDGKVKLHQPSMAGIGAAGGALWGGLIGLIFFVPLFGMALGAAAGAASGALADHGVDDKFMKQLGEELEPGNAALILLIRKVTADKILPEIKVPGTVIQTSLSDETEQQLKDALAAAGRQ</sequence>
<evidence type="ECO:0008006" key="4">
    <source>
        <dbReference type="Google" id="ProtNLM"/>
    </source>
</evidence>
<dbReference type="InterPro" id="IPR009200">
    <property type="entry name" value="DUF1269_membrane"/>
</dbReference>
<dbReference type="Pfam" id="PF06897">
    <property type="entry name" value="DUF1269"/>
    <property type="match status" value="1"/>
</dbReference>
<accession>A0A9E7C1S9</accession>
<reference evidence="2" key="1">
    <citation type="journal article" date="2022" name="Int. J. Syst. Evol. Microbiol.">
        <title>Pseudomonas aegrilactucae sp. nov. and Pseudomonas morbosilactucae sp. nov., pathogens causing bacterial rot of lettuce in Japan.</title>
        <authorList>
            <person name="Sawada H."/>
            <person name="Fujikawa T."/>
            <person name="Satou M."/>
        </authorList>
    </citation>
    <scope>NUCLEOTIDE SEQUENCE</scope>
    <source>
        <strain evidence="2">0166_1</strain>
    </source>
</reference>
<evidence type="ECO:0000313" key="3">
    <source>
        <dbReference type="Proteomes" id="UP001162834"/>
    </source>
</evidence>
<keyword evidence="1" id="KW-0812">Transmembrane</keyword>
<protein>
    <recommendedName>
        <fullName evidence="4">DUF1269 domain-containing protein</fullName>
    </recommendedName>
</protein>